<dbReference type="AlphaFoldDB" id="A0A0M0BXL7"/>
<reference evidence="3 4" key="1">
    <citation type="submission" date="2015-06" db="EMBL/GenBank/DDBJ databases">
        <title>New insights into the roles of widespread benthic archaea in carbon and nitrogen cycling.</title>
        <authorList>
            <person name="Lazar C.S."/>
            <person name="Baker B.J."/>
            <person name="Seitz K.W."/>
            <person name="Hyde A.S."/>
            <person name="Dick G.J."/>
            <person name="Hinrichs K.-U."/>
            <person name="Teske A.P."/>
        </authorList>
    </citation>
    <scope>NUCLEOTIDE SEQUENCE [LARGE SCALE GENOMIC DNA]</scope>
    <source>
        <strain evidence="3">SG8-32-1</strain>
    </source>
</reference>
<organism evidence="3 4">
    <name type="scientific">miscellaneous Crenarchaeota group-1 archaeon SG8-32-1</name>
    <dbReference type="NCBI Taxonomy" id="1685124"/>
    <lineage>
        <taxon>Archaea</taxon>
        <taxon>Candidatus Bathyarchaeota</taxon>
        <taxon>MCG-1</taxon>
    </lineage>
</organism>
<comment type="caution">
    <text evidence="3">The sequence shown here is derived from an EMBL/GenBank/DDBJ whole genome shotgun (WGS) entry which is preliminary data.</text>
</comment>
<gene>
    <name evidence="3" type="ORF">AC477_01995</name>
</gene>
<name>A0A0M0BXL7_9ARCH</name>
<dbReference type="EMBL" id="LFWU01000040">
    <property type="protein sequence ID" value="KON33110.1"/>
    <property type="molecule type" value="Genomic_DNA"/>
</dbReference>
<dbReference type="Proteomes" id="UP000037237">
    <property type="component" value="Unassembled WGS sequence"/>
</dbReference>
<keyword evidence="2" id="KW-1133">Transmembrane helix</keyword>
<feature type="transmembrane region" description="Helical" evidence="2">
    <location>
        <begin position="460"/>
        <end position="480"/>
    </location>
</feature>
<feature type="coiled-coil region" evidence="1">
    <location>
        <begin position="564"/>
        <end position="598"/>
    </location>
</feature>
<evidence type="ECO:0000313" key="4">
    <source>
        <dbReference type="Proteomes" id="UP000037237"/>
    </source>
</evidence>
<accession>A0A0M0BXL7</accession>
<sequence>MKNMHKRILPAVLVSFLVISIFTFSLVQLSPVCAQGQNASLTGTIFDQGVDNDGDGIYDSLEIGVQVDVVTAGIFNVEVSGLYDSHSSLTISNQNSTLLDAGVQTVFVPLTGTTIYTSKINPTNITTIILYNEFGTQLDSLSGVSLSNDYFYFDFGVTPARLTSTISDEGLDTDDDGYFDILRLGVQVDVSIAGSYTVDAGGIYDPSYNSVSVLTKNTTYLNLGVHFVYLSLNGTEIYTAVVNPTTIASIFLYDTSNTTLSELHDLALPTSYTYDQFQRPPTEAKFTEIERKITLNQEGSIYVANTYRLTNLGFSTNILEIGIPEDSYDVTVRDEMGTLNVETENAVLLVNLRSVLDQNATGSIYVFYFLPWETYVNQQNGVEYTTKFSFYEQFNTTIGKLKVNVILPNGAEFKSATVVPQSTEKNGFQETIMFEFSDVTPSQNLNFEINYKYLTFWSSFYPTIWIGILSFVGLVVAFFWKMPKPSVGPIIPVQPKALRSFIETYEEKTRIRSELESLNERLKKGKIPRRRYKVRKKMLDGRMSSISRNISSLSEQIRSAGSKYAKMIKQLEVAESKLKSTEKDLERLELRNKNSQISKTEYVKLFEEYQSKIEDAEVTIDGVLLRLRD</sequence>
<proteinExistence type="predicted"/>
<keyword evidence="2" id="KW-0812">Transmembrane</keyword>
<protein>
    <submittedName>
        <fullName evidence="3">Uncharacterized protein</fullName>
    </submittedName>
</protein>
<evidence type="ECO:0000256" key="2">
    <source>
        <dbReference type="SAM" id="Phobius"/>
    </source>
</evidence>
<keyword evidence="2" id="KW-0472">Membrane</keyword>
<evidence type="ECO:0000256" key="1">
    <source>
        <dbReference type="SAM" id="Coils"/>
    </source>
</evidence>
<evidence type="ECO:0000313" key="3">
    <source>
        <dbReference type="EMBL" id="KON33110.1"/>
    </source>
</evidence>
<keyword evidence="1" id="KW-0175">Coiled coil</keyword>